<dbReference type="RefSeq" id="WP_089372340.1">
    <property type="nucleotide sequence ID" value="NZ_BMEP01000006.1"/>
</dbReference>
<gene>
    <name evidence="1" type="ORF">SAMN06265376_10581</name>
</gene>
<dbReference type="Proteomes" id="UP000198379">
    <property type="component" value="Unassembled WGS sequence"/>
</dbReference>
<evidence type="ECO:0000313" key="1">
    <source>
        <dbReference type="EMBL" id="SNR98099.1"/>
    </source>
</evidence>
<dbReference type="EMBL" id="FZNY01000005">
    <property type="protein sequence ID" value="SNR98099.1"/>
    <property type="molecule type" value="Genomic_DNA"/>
</dbReference>
<sequence length="1309" mass="150254">MISIDQNSAITSLNKALKPSACLIDSRSEIDRLSFLTKFASLINFYDHKNKVNGNWAPFLLKDPIFLMASIATMPFHEKYLKYIKVSTECTKKIIDPREINIIIKLYRIEIPVLEKNENFKKVISNLNKIKEKKFKKIILIKIPINLIEVLFDQILNVFITIERWAYYLGKSDETYNLKYYIYDEIKNTYSKYLWAILSLKEYLSIHFTQDEVKEVNWSFFQSFDKEIWQLGKNNTPFWILFGFKNEKQQPNENNIYLYYRRLIEIGDQIFSFQNNIIEYASVEFASLKNKKDKFPDTLLLRTFTELLTIYENQLNGLSSKHLDFYFKDILKQQNNSAKADQVFVSTDLIEEDLTYTLPKNTLFLGGNYEDTTPILFNNEMPVSINPASIEKVYTVSKTNNQESTNIQDNYYLNITEHIDVNTVKKNEDDIIESWKTFGTTLNDTTKLVTLGFAFASPILFLQGGTRTITIEYTLNDDVIDKELFENAHYYLSTQSGWLDVTTKNCLNTDDKVVSIHNNVVTLTICILDTDPSIEAFIEPINSISSDWPICKMEFSNFKTAVEAPKITSLYIKVDVKGLKTFQLYNDFGQLETKNPFPLFGPTPEKDQSFIIGSNEIFSKRINTFTIQLDWDNLPQIGLDTLLDNFETYYEKYNNYLKGDYKKINKDASIASSIKSFIEGFLLGFSLGKKSVTDGNEFNEEDEKSRLGLFTNDCFKVTFQLLQSGGWIPVFMNSFQSNEDHSKPDEVPCPIVVVIEDDIIEEGPISLSLFQEIQEGKGSSIFNYTPGYNNQTDIDPTIQKEVLEFSDESTSGFFKMQLIAPLDGFGLLLYPKVISAIALYNAAIIAKLANNDSEEEIVEAPNEPYTPTVNLFTASYSSCVTYTFDESRTSYPVELFYYDMFCNYKIYDNTQGRLNNTLENKENEIPIYNDFTDNGKLFIALSNLVAPAAISLYFELTSTTNKNVVDSSKIIYNYLSKRGWKPLQILSDETYGLSCSGIVTITIPDDITLGHHTMPESSNAYYISIGVQDDINTYPETTFLKTNGIKLTRIDTKHLSNTEVPFLQANSIQTTFNGISELTNITQPFSSFGGVAAETDIQMDCRVSTRLKTKDRLVSRTDYYRIIKENFPSIYQVTSTYDRITERIKIYVSKEEDKYTDANAFRPYVTICKRLEIKDFLKNRTPIFAKVEVLNFEFKYIRVVADIYVKSGFEISGVKKIMNPKIDVFLSPWIHTTQQQITIGNGISAAQIALFIKSQKEIASIDNVFIEIGEIDPITKKINYSDPIKNQSSDSDNTLFVPSLDASKIQYLW</sequence>
<proteinExistence type="predicted"/>
<name>A0A239ARE3_9FLAO</name>
<dbReference type="OrthoDB" id="9762853at2"/>
<protein>
    <recommendedName>
        <fullName evidence="3">Baseplate J-like protein</fullName>
    </recommendedName>
</protein>
<evidence type="ECO:0000313" key="2">
    <source>
        <dbReference type="Proteomes" id="UP000198379"/>
    </source>
</evidence>
<organism evidence="1 2">
    <name type="scientific">Dokdonia pacifica</name>
    <dbReference type="NCBI Taxonomy" id="1627892"/>
    <lineage>
        <taxon>Bacteria</taxon>
        <taxon>Pseudomonadati</taxon>
        <taxon>Bacteroidota</taxon>
        <taxon>Flavobacteriia</taxon>
        <taxon>Flavobacteriales</taxon>
        <taxon>Flavobacteriaceae</taxon>
        <taxon>Dokdonia</taxon>
    </lineage>
</organism>
<reference evidence="1 2" key="1">
    <citation type="submission" date="2017-06" db="EMBL/GenBank/DDBJ databases">
        <authorList>
            <person name="Kim H.J."/>
            <person name="Triplett B.A."/>
        </authorList>
    </citation>
    <scope>NUCLEOTIDE SEQUENCE [LARGE SCALE GENOMIC DNA]</scope>
    <source>
        <strain evidence="1 2">DSM 25597</strain>
    </source>
</reference>
<accession>A0A239ARE3</accession>
<evidence type="ECO:0008006" key="3">
    <source>
        <dbReference type="Google" id="ProtNLM"/>
    </source>
</evidence>
<keyword evidence="2" id="KW-1185">Reference proteome</keyword>